<feature type="region of interest" description="Disordered" evidence="1">
    <location>
        <begin position="1"/>
        <end position="20"/>
    </location>
</feature>
<keyword evidence="3" id="KW-1185">Reference proteome</keyword>
<dbReference type="AlphaFoldDB" id="A0A7I9XSQ4"/>
<evidence type="ECO:0000256" key="1">
    <source>
        <dbReference type="SAM" id="MobiDB-lite"/>
    </source>
</evidence>
<evidence type="ECO:0000313" key="3">
    <source>
        <dbReference type="Proteomes" id="UP000465263"/>
    </source>
</evidence>
<reference evidence="2 3" key="1">
    <citation type="journal article" date="2019" name="Emerg. Microbes Infect.">
        <title>Comprehensive subspecies identification of 175 nontuberculous mycobacteria species based on 7547 genomic profiles.</title>
        <authorList>
            <person name="Matsumoto Y."/>
            <person name="Kinjo T."/>
            <person name="Motooka D."/>
            <person name="Nabeya D."/>
            <person name="Jung N."/>
            <person name="Uechi K."/>
            <person name="Horii T."/>
            <person name="Iida T."/>
            <person name="Fujita J."/>
            <person name="Nakamura S."/>
        </authorList>
    </citation>
    <scope>NUCLEOTIDE SEQUENCE [LARGE SCALE GENOMIC DNA]</scope>
    <source>
        <strain evidence="2 3">JCM 16017</strain>
    </source>
</reference>
<evidence type="ECO:0000313" key="2">
    <source>
        <dbReference type="EMBL" id="GFG72317.1"/>
    </source>
</evidence>
<dbReference type="EMBL" id="BLKV01000002">
    <property type="protein sequence ID" value="GFG72317.1"/>
    <property type="molecule type" value="Genomic_DNA"/>
</dbReference>
<proteinExistence type="predicted"/>
<evidence type="ECO:0008006" key="4">
    <source>
        <dbReference type="Google" id="ProtNLM"/>
    </source>
</evidence>
<dbReference type="SUPFAM" id="SSF63829">
    <property type="entry name" value="Calcium-dependent phosphotriesterase"/>
    <property type="match status" value="1"/>
</dbReference>
<comment type="caution">
    <text evidence="2">The sequence shown here is derived from an EMBL/GenBank/DDBJ whole genome shotgun (WGS) entry which is preliminary data.</text>
</comment>
<name>A0A7I9XSQ4_9MYCO</name>
<dbReference type="Proteomes" id="UP000465263">
    <property type="component" value="Unassembled WGS sequence"/>
</dbReference>
<dbReference type="Gene3D" id="2.120.10.30">
    <property type="entry name" value="TolB, C-terminal domain"/>
    <property type="match status" value="1"/>
</dbReference>
<accession>A0A7I9XSQ4</accession>
<protein>
    <recommendedName>
        <fullName evidence="4">Gluconolaconase</fullName>
    </recommendedName>
</protein>
<dbReference type="InterPro" id="IPR011042">
    <property type="entry name" value="6-blade_b-propeller_TolB-like"/>
</dbReference>
<organism evidence="2 3">
    <name type="scientific">Mycolicibacter senuensis</name>
    <dbReference type="NCBI Taxonomy" id="386913"/>
    <lineage>
        <taxon>Bacteria</taxon>
        <taxon>Bacillati</taxon>
        <taxon>Actinomycetota</taxon>
        <taxon>Actinomycetes</taxon>
        <taxon>Mycobacteriales</taxon>
        <taxon>Mycobacteriaceae</taxon>
        <taxon>Mycolicibacter</taxon>
    </lineage>
</organism>
<sequence>MTAPSPLLPRDGRTDPTVTPGWRLERVTAPSRLFGANGLRTGPDGRVYVAQVTGSQISALDVSTGELAVISARGGDVVAPDDVAFDSAGTLYATEVMDARVSALDNGAPGCCATTCRVRTGSPCIKTGCSSGSAATAAG</sequence>
<gene>
    <name evidence="2" type="ORF">MSEN_40370</name>
</gene>